<evidence type="ECO:0000313" key="1">
    <source>
        <dbReference type="EMBL" id="SOD60799.1"/>
    </source>
</evidence>
<protein>
    <recommendedName>
        <fullName evidence="3">Acetyltransferase (GNAT) family protein</fullName>
    </recommendedName>
</protein>
<keyword evidence="2" id="KW-1185">Reference proteome</keyword>
<dbReference type="Gene3D" id="3.40.630.30">
    <property type="match status" value="1"/>
</dbReference>
<sequence length="179" mass="19836">MGTLFLRRLSRWQAETEREQIADLYAAAHRDPSPDAAPPDRAGFLRRFVDHDVQRPEFDLMLAGDPGPAGCAYGFLAEREDDWWDRFRERPEALPQLAEHRRIFVVTELLVHPRRRGQGLAGRLQRELLSRVSASVALLLVEPGNGLALSALPSLGWSKAGELTPPDGAALAAWAIPLG</sequence>
<dbReference type="InterPro" id="IPR016181">
    <property type="entry name" value="Acyl_CoA_acyltransferase"/>
</dbReference>
<dbReference type="EMBL" id="OCNE01000002">
    <property type="protein sequence ID" value="SOD60799.1"/>
    <property type="molecule type" value="Genomic_DNA"/>
</dbReference>
<dbReference type="SUPFAM" id="SSF55729">
    <property type="entry name" value="Acyl-CoA N-acyltransferases (Nat)"/>
    <property type="match status" value="1"/>
</dbReference>
<evidence type="ECO:0008006" key="3">
    <source>
        <dbReference type="Google" id="ProtNLM"/>
    </source>
</evidence>
<gene>
    <name evidence="1" type="ORF">SAMN06297387_102273</name>
</gene>
<evidence type="ECO:0000313" key="2">
    <source>
        <dbReference type="Proteomes" id="UP000219072"/>
    </source>
</evidence>
<dbReference type="Proteomes" id="UP000219072">
    <property type="component" value="Unassembled WGS sequence"/>
</dbReference>
<dbReference type="RefSeq" id="WP_097229680.1">
    <property type="nucleotide sequence ID" value="NZ_OCNE01000002.1"/>
</dbReference>
<reference evidence="1 2" key="1">
    <citation type="submission" date="2017-09" db="EMBL/GenBank/DDBJ databases">
        <authorList>
            <person name="Ehlers B."/>
            <person name="Leendertz F.H."/>
        </authorList>
    </citation>
    <scope>NUCLEOTIDE SEQUENCE [LARGE SCALE GENOMIC DNA]</scope>
    <source>
        <strain evidence="1 2">CGMCC 4.7095</strain>
    </source>
</reference>
<dbReference type="AlphaFoldDB" id="A0A286DQ78"/>
<proteinExistence type="predicted"/>
<dbReference type="OrthoDB" id="3627466at2"/>
<organism evidence="1 2">
    <name type="scientific">Streptomyces zhaozhouensis</name>
    <dbReference type="NCBI Taxonomy" id="1300267"/>
    <lineage>
        <taxon>Bacteria</taxon>
        <taxon>Bacillati</taxon>
        <taxon>Actinomycetota</taxon>
        <taxon>Actinomycetes</taxon>
        <taxon>Kitasatosporales</taxon>
        <taxon>Streptomycetaceae</taxon>
        <taxon>Streptomyces</taxon>
    </lineage>
</organism>
<accession>A0A286DQ78</accession>
<name>A0A286DQ78_9ACTN</name>